<feature type="signal peptide" evidence="1">
    <location>
        <begin position="1"/>
        <end position="30"/>
    </location>
</feature>
<evidence type="ECO:0000313" key="4">
    <source>
        <dbReference type="Proteomes" id="UP001501116"/>
    </source>
</evidence>
<dbReference type="PANTHER" id="PTHR46825">
    <property type="entry name" value="D-ALANYL-D-ALANINE-CARBOXYPEPTIDASE/ENDOPEPTIDASE AMPH"/>
    <property type="match status" value="1"/>
</dbReference>
<proteinExistence type="predicted"/>
<feature type="domain" description="Beta-lactamase-related" evidence="2">
    <location>
        <begin position="52"/>
        <end position="377"/>
    </location>
</feature>
<evidence type="ECO:0000256" key="1">
    <source>
        <dbReference type="SAM" id="SignalP"/>
    </source>
</evidence>
<protein>
    <submittedName>
        <fullName evidence="3">Serine hydrolase domain-containing protein</fullName>
    </submittedName>
</protein>
<dbReference type="SUPFAM" id="SSF56601">
    <property type="entry name" value="beta-lactamase/transpeptidase-like"/>
    <property type="match status" value="1"/>
</dbReference>
<dbReference type="InterPro" id="IPR050491">
    <property type="entry name" value="AmpC-like"/>
</dbReference>
<dbReference type="EMBL" id="BAAANN010000011">
    <property type="protein sequence ID" value="GAA1958633.1"/>
    <property type="molecule type" value="Genomic_DNA"/>
</dbReference>
<accession>A0ABP5C8Y0</accession>
<dbReference type="Pfam" id="PF00144">
    <property type="entry name" value="Beta-lactamase"/>
    <property type="match status" value="1"/>
</dbReference>
<keyword evidence="4" id="KW-1185">Reference proteome</keyword>
<organism evidence="3 4">
    <name type="scientific">Amycolatopsis minnesotensis</name>
    <dbReference type="NCBI Taxonomy" id="337894"/>
    <lineage>
        <taxon>Bacteria</taxon>
        <taxon>Bacillati</taxon>
        <taxon>Actinomycetota</taxon>
        <taxon>Actinomycetes</taxon>
        <taxon>Pseudonocardiales</taxon>
        <taxon>Pseudonocardiaceae</taxon>
        <taxon>Amycolatopsis</taxon>
    </lineage>
</organism>
<feature type="chain" id="PRO_5046810236" evidence="1">
    <location>
        <begin position="31"/>
        <end position="393"/>
    </location>
</feature>
<evidence type="ECO:0000313" key="3">
    <source>
        <dbReference type="EMBL" id="GAA1958633.1"/>
    </source>
</evidence>
<sequence>MSRTSVRRSVTAVLTAAIAGAVLTGGMAEARPAQPDPTHSDTRAVLGRYQAKAGPGAAVYAGDAAGSWHLSAGTAAINGPVRAITPDDHFRIASQTKTFTAAVVMQLVDEGKIELDGPIERYLPGVVDGNGYDGSRITVRQLLQHTAGIPDPNVFAYAQKAAGIVKPDGSVELADLVRVGLQNFPPAFQPGAGLAYSNLGYLINGLLIQQVTGMPVRDAITSRIITPLGLTQTTYPASGDRSLPAPYLPGYTGGRIGPFFFWTETGSAPFLSEPSIEGSAGAVVSTLPDVSKFYRALLDGKVVSAASLAEMQKVQQTPGIPEYRGVGLGLQEIALPCGGVAWFHNGFSPAGWASVTAVTEDGRYASMVTNTMEMAGTRPLAVDVVDTALCDIR</sequence>
<dbReference type="GO" id="GO:0016787">
    <property type="term" value="F:hydrolase activity"/>
    <property type="evidence" value="ECO:0007669"/>
    <property type="project" value="UniProtKB-KW"/>
</dbReference>
<dbReference type="Gene3D" id="3.40.710.10">
    <property type="entry name" value="DD-peptidase/beta-lactamase superfamily"/>
    <property type="match status" value="1"/>
</dbReference>
<gene>
    <name evidence="3" type="ORF">GCM10009754_31200</name>
</gene>
<dbReference type="RefSeq" id="WP_344418258.1">
    <property type="nucleotide sequence ID" value="NZ_BAAANN010000011.1"/>
</dbReference>
<dbReference type="InterPro" id="IPR012338">
    <property type="entry name" value="Beta-lactam/transpept-like"/>
</dbReference>
<name>A0ABP5C8Y0_9PSEU</name>
<comment type="caution">
    <text evidence="3">The sequence shown here is derived from an EMBL/GenBank/DDBJ whole genome shotgun (WGS) entry which is preliminary data.</text>
</comment>
<dbReference type="Proteomes" id="UP001501116">
    <property type="component" value="Unassembled WGS sequence"/>
</dbReference>
<keyword evidence="3" id="KW-0378">Hydrolase</keyword>
<reference evidence="4" key="1">
    <citation type="journal article" date="2019" name="Int. J. Syst. Evol. Microbiol.">
        <title>The Global Catalogue of Microorganisms (GCM) 10K type strain sequencing project: providing services to taxonomists for standard genome sequencing and annotation.</title>
        <authorList>
            <consortium name="The Broad Institute Genomics Platform"/>
            <consortium name="The Broad Institute Genome Sequencing Center for Infectious Disease"/>
            <person name="Wu L."/>
            <person name="Ma J."/>
        </authorList>
    </citation>
    <scope>NUCLEOTIDE SEQUENCE [LARGE SCALE GENOMIC DNA]</scope>
    <source>
        <strain evidence="4">JCM 14545</strain>
    </source>
</reference>
<evidence type="ECO:0000259" key="2">
    <source>
        <dbReference type="Pfam" id="PF00144"/>
    </source>
</evidence>
<dbReference type="PANTHER" id="PTHR46825:SF7">
    <property type="entry name" value="D-ALANYL-D-ALANINE CARBOXYPEPTIDASE"/>
    <property type="match status" value="1"/>
</dbReference>
<dbReference type="InterPro" id="IPR001466">
    <property type="entry name" value="Beta-lactam-related"/>
</dbReference>
<keyword evidence="1" id="KW-0732">Signal</keyword>